<feature type="domain" description="EamA" evidence="2">
    <location>
        <begin position="4"/>
        <end position="140"/>
    </location>
</feature>
<feature type="domain" description="EamA" evidence="2">
    <location>
        <begin position="160"/>
        <end position="298"/>
    </location>
</feature>
<feature type="transmembrane region" description="Helical" evidence="1">
    <location>
        <begin position="282"/>
        <end position="301"/>
    </location>
</feature>
<evidence type="ECO:0000313" key="3">
    <source>
        <dbReference type="EMBL" id="MEJ8476172.1"/>
    </source>
</evidence>
<evidence type="ECO:0000256" key="1">
    <source>
        <dbReference type="SAM" id="Phobius"/>
    </source>
</evidence>
<accession>A0ABU8TQF5</accession>
<keyword evidence="1" id="KW-0812">Transmembrane</keyword>
<dbReference type="Pfam" id="PF00892">
    <property type="entry name" value="EamA"/>
    <property type="match status" value="2"/>
</dbReference>
<keyword evidence="1" id="KW-1133">Transmembrane helix</keyword>
<keyword evidence="1" id="KW-0472">Membrane</keyword>
<feature type="transmembrane region" description="Helical" evidence="1">
    <location>
        <begin position="35"/>
        <end position="56"/>
    </location>
</feature>
<proteinExistence type="predicted"/>
<dbReference type="SUPFAM" id="SSF103481">
    <property type="entry name" value="Multidrug resistance efflux transporter EmrE"/>
    <property type="match status" value="2"/>
</dbReference>
<name>A0ABU8TQF5_9HYPH</name>
<organism evidence="3 4">
    <name type="scientific">Roseibium algae</name>
    <dbReference type="NCBI Taxonomy" id="3123038"/>
    <lineage>
        <taxon>Bacteria</taxon>
        <taxon>Pseudomonadati</taxon>
        <taxon>Pseudomonadota</taxon>
        <taxon>Alphaproteobacteria</taxon>
        <taxon>Hyphomicrobiales</taxon>
        <taxon>Stappiaceae</taxon>
        <taxon>Roseibium</taxon>
    </lineage>
</organism>
<evidence type="ECO:0000313" key="4">
    <source>
        <dbReference type="Proteomes" id="UP001385499"/>
    </source>
</evidence>
<dbReference type="Gene3D" id="1.10.3730.20">
    <property type="match status" value="1"/>
</dbReference>
<feature type="transmembrane region" description="Helical" evidence="1">
    <location>
        <begin position="189"/>
        <end position="214"/>
    </location>
</feature>
<feature type="transmembrane region" description="Helical" evidence="1">
    <location>
        <begin position="110"/>
        <end position="139"/>
    </location>
</feature>
<reference evidence="3 4" key="1">
    <citation type="submission" date="2024-02" db="EMBL/GenBank/DDBJ databases">
        <title>Roseibium algae sp. nov., isolated from marine alga (Grateloupia sp.), showing potential in myo-inositol conversion.</title>
        <authorList>
            <person name="Wang Y."/>
        </authorList>
    </citation>
    <scope>NUCLEOTIDE SEQUENCE [LARGE SCALE GENOMIC DNA]</scope>
    <source>
        <strain evidence="3 4">H3510</strain>
    </source>
</reference>
<dbReference type="EMBL" id="JBAKIA010000016">
    <property type="protein sequence ID" value="MEJ8476172.1"/>
    <property type="molecule type" value="Genomic_DNA"/>
</dbReference>
<dbReference type="Proteomes" id="UP001385499">
    <property type="component" value="Unassembled WGS sequence"/>
</dbReference>
<dbReference type="PANTHER" id="PTHR22911:SF137">
    <property type="entry name" value="SOLUTE CARRIER FAMILY 35 MEMBER G2-RELATED"/>
    <property type="match status" value="1"/>
</dbReference>
<dbReference type="PANTHER" id="PTHR22911">
    <property type="entry name" value="ACYL-MALONYL CONDENSING ENZYME-RELATED"/>
    <property type="match status" value="1"/>
</dbReference>
<dbReference type="InterPro" id="IPR000620">
    <property type="entry name" value="EamA_dom"/>
</dbReference>
<comment type="caution">
    <text evidence="3">The sequence shown here is derived from an EMBL/GenBank/DDBJ whole genome shotgun (WGS) entry which is preliminary data.</text>
</comment>
<feature type="transmembrane region" description="Helical" evidence="1">
    <location>
        <begin position="226"/>
        <end position="247"/>
    </location>
</feature>
<sequence length="302" mass="32423">MELWIPITIFAAFCQNLRSALQKHMKGKFGTTAATFVRFGYGFPFAVLYVAGIHLMTGAPLPSINPTFLLSGAIGGLAQIGATFLLVHLFSYRNFAVGTAYSKTEPIQAALFGLVILGEGLTVFAVLCILLGVFGVIVISLARSALTKQAIIAALIGKPALIGLASAALFGASAAFYRSASLSLDGPGFLMQAGFSLACVTFFQTIVMGSWMAFKEPAQLELVVRHWRISVWVGLAGVLGSIGWFTAMTLQQVAYVRALAQIELIFTFAVSWLVFKERMNRFEVTGCCLIILAVIGIILFSN</sequence>
<feature type="transmembrane region" description="Helical" evidence="1">
    <location>
        <begin position="253"/>
        <end position="275"/>
    </location>
</feature>
<dbReference type="RefSeq" id="WP_340276570.1">
    <property type="nucleotide sequence ID" value="NZ_JBAKIA010000016.1"/>
</dbReference>
<gene>
    <name evidence="3" type="ORF">V6575_18940</name>
</gene>
<keyword evidence="4" id="KW-1185">Reference proteome</keyword>
<feature type="transmembrane region" description="Helical" evidence="1">
    <location>
        <begin position="151"/>
        <end position="177"/>
    </location>
</feature>
<evidence type="ECO:0000259" key="2">
    <source>
        <dbReference type="Pfam" id="PF00892"/>
    </source>
</evidence>
<feature type="transmembrane region" description="Helical" evidence="1">
    <location>
        <begin position="68"/>
        <end position="90"/>
    </location>
</feature>
<protein>
    <submittedName>
        <fullName evidence="3">EamA family transporter</fullName>
    </submittedName>
</protein>
<dbReference type="InterPro" id="IPR037185">
    <property type="entry name" value="EmrE-like"/>
</dbReference>